<organism evidence="1 2">
    <name type="scientific">Saccharopolyspora mangrovi</name>
    <dbReference type="NCBI Taxonomy" id="3082379"/>
    <lineage>
        <taxon>Bacteria</taxon>
        <taxon>Bacillati</taxon>
        <taxon>Actinomycetota</taxon>
        <taxon>Actinomycetes</taxon>
        <taxon>Pseudonocardiales</taxon>
        <taxon>Pseudonocardiaceae</taxon>
        <taxon>Saccharopolyspora</taxon>
    </lineage>
</organism>
<proteinExistence type="predicted"/>
<reference evidence="1 2" key="1">
    <citation type="submission" date="2023-10" db="EMBL/GenBank/DDBJ databases">
        <title>Saccharopolyspora sp. nov., isolated from mangrove soil.</title>
        <authorList>
            <person name="Lu Y."/>
            <person name="Liu W."/>
        </authorList>
    </citation>
    <scope>NUCLEOTIDE SEQUENCE [LARGE SCALE GENOMIC DNA]</scope>
    <source>
        <strain evidence="1 2">S2-29</strain>
    </source>
</reference>
<dbReference type="EMBL" id="JAWLNX010000013">
    <property type="protein sequence ID" value="MEB3369491.1"/>
    <property type="molecule type" value="Genomic_DNA"/>
</dbReference>
<accession>A0ABU6AD65</accession>
<protein>
    <submittedName>
        <fullName evidence="1">Uncharacterized protein</fullName>
    </submittedName>
</protein>
<name>A0ABU6AD65_9PSEU</name>
<comment type="caution">
    <text evidence="1">The sequence shown here is derived from an EMBL/GenBank/DDBJ whole genome shotgun (WGS) entry which is preliminary data.</text>
</comment>
<dbReference type="RefSeq" id="WP_324266979.1">
    <property type="nucleotide sequence ID" value="NZ_JAWLNX010000013.1"/>
</dbReference>
<gene>
    <name evidence="1" type="ORF">R4I43_18935</name>
</gene>
<keyword evidence="2" id="KW-1185">Reference proteome</keyword>
<evidence type="ECO:0000313" key="1">
    <source>
        <dbReference type="EMBL" id="MEB3369491.1"/>
    </source>
</evidence>
<dbReference type="Proteomes" id="UP001327093">
    <property type="component" value="Unassembled WGS sequence"/>
</dbReference>
<evidence type="ECO:0000313" key="2">
    <source>
        <dbReference type="Proteomes" id="UP001327093"/>
    </source>
</evidence>
<sequence length="104" mass="11242">MGSVKGELRTLRSLARNAPARADLGRVLDHHWQGGFGGHLRSPDLLNADGGVRAHEPGSETSELFRTTVGSMDSTGGLPDAITKFEHVENVQKNKLDLSRRLGL</sequence>